<dbReference type="EMBL" id="CADCUA010000355">
    <property type="protein sequence ID" value="CAA9324263.1"/>
    <property type="molecule type" value="Genomic_DNA"/>
</dbReference>
<reference evidence="2" key="1">
    <citation type="submission" date="2020-02" db="EMBL/GenBank/DDBJ databases">
        <authorList>
            <person name="Meier V. D."/>
        </authorList>
    </citation>
    <scope>NUCLEOTIDE SEQUENCE</scope>
    <source>
        <strain evidence="2">AVDCRST_MAG71</strain>
    </source>
</reference>
<organism evidence="2">
    <name type="scientific">uncultured Lysobacter sp</name>
    <dbReference type="NCBI Taxonomy" id="271060"/>
    <lineage>
        <taxon>Bacteria</taxon>
        <taxon>Pseudomonadati</taxon>
        <taxon>Pseudomonadota</taxon>
        <taxon>Gammaproteobacteria</taxon>
        <taxon>Lysobacterales</taxon>
        <taxon>Lysobacteraceae</taxon>
        <taxon>Lysobacter</taxon>
        <taxon>environmental samples</taxon>
    </lineage>
</organism>
<accession>A0A6J4LBB1</accession>
<protein>
    <recommendedName>
        <fullName evidence="3">DUF3034 family protein</fullName>
    </recommendedName>
</protein>
<evidence type="ECO:0000313" key="2">
    <source>
        <dbReference type="EMBL" id="CAA9324263.1"/>
    </source>
</evidence>
<gene>
    <name evidence="2" type="ORF">AVDCRST_MAG71-1435</name>
</gene>
<feature type="chain" id="PRO_5026680480" description="DUF3034 family protein" evidence="1">
    <location>
        <begin position="30"/>
        <end position="313"/>
    </location>
</feature>
<sequence>MQQAVSRPRPALRLGVALSLALSGAGAYAQDLSSLEAPAEVEPDTRNGTSGKLLLTGGVTQVEGSAGGGLTPWAVIGGYGTRNQIGANAYFTRVDVDDYSLDSYGALVGLYDRVELSIARNEFDTENVGAALGLGRGFTIKQDVIGVKVKVAGDAVLEQDSMLPQIAIGAQYKRNDQGALLSAIGAKDDSGVDIYVSATKLFLSQSLLLNGTVRFTEANQFGILGFGGDKHDGYEAQFEASAAYLVTRNLAIGAEYRMKPDNLNIAVEDDAFDVFVAWAPVKNVSLTVAYVDLGNIVIADKQRGVYASLQVGF</sequence>
<dbReference type="InterPro" id="IPR021393">
    <property type="entry name" value="DUF3034"/>
</dbReference>
<dbReference type="AlphaFoldDB" id="A0A6J4LBB1"/>
<evidence type="ECO:0008006" key="3">
    <source>
        <dbReference type="Google" id="ProtNLM"/>
    </source>
</evidence>
<evidence type="ECO:0000256" key="1">
    <source>
        <dbReference type="SAM" id="SignalP"/>
    </source>
</evidence>
<dbReference type="Pfam" id="PF11231">
    <property type="entry name" value="DUF3034"/>
    <property type="match status" value="1"/>
</dbReference>
<feature type="signal peptide" evidence="1">
    <location>
        <begin position="1"/>
        <end position="29"/>
    </location>
</feature>
<proteinExistence type="predicted"/>
<name>A0A6J4LBB1_9GAMM</name>
<keyword evidence="1" id="KW-0732">Signal</keyword>